<accession>A0A239A5P8</accession>
<dbReference type="Pfam" id="PF01887">
    <property type="entry name" value="SAM_HAT_N"/>
    <property type="match status" value="1"/>
</dbReference>
<dbReference type="AlphaFoldDB" id="A0A239A5P8"/>
<reference evidence="5 6" key="1">
    <citation type="submission" date="2017-06" db="EMBL/GenBank/DDBJ databases">
        <authorList>
            <person name="Kim H.J."/>
            <person name="Triplett B.A."/>
        </authorList>
    </citation>
    <scope>NUCLEOTIDE SEQUENCE [LARGE SCALE GENOMIC DNA]</scope>
    <source>
        <strain evidence="5 6">DSM 13116</strain>
    </source>
</reference>
<dbReference type="EMBL" id="FZOC01000003">
    <property type="protein sequence ID" value="SNR90631.1"/>
    <property type="molecule type" value="Genomic_DNA"/>
</dbReference>
<feature type="domain" description="S-adenosyl-l-methionine hydroxide adenosyltransferase N-terminal" evidence="3">
    <location>
        <begin position="4"/>
        <end position="154"/>
    </location>
</feature>
<dbReference type="InterPro" id="IPR046469">
    <property type="entry name" value="SAM_HAT_N"/>
</dbReference>
<keyword evidence="6" id="KW-1185">Reference proteome</keyword>
<dbReference type="InterPro" id="IPR023228">
    <property type="entry name" value="SAM_OH_AdoTrfase_N_sf"/>
</dbReference>
<comment type="similarity">
    <text evidence="2">Belongs to the SAM hydrolase / SAM-dependent halogenase family.</text>
</comment>
<evidence type="ECO:0000313" key="5">
    <source>
        <dbReference type="EMBL" id="SNR90631.1"/>
    </source>
</evidence>
<dbReference type="InterPro" id="IPR002747">
    <property type="entry name" value="SAM_OH_AdoTrfase"/>
</dbReference>
<protein>
    <recommendedName>
        <fullName evidence="7">Adenosyl-chloride synthase</fullName>
    </recommendedName>
</protein>
<organism evidence="5 6">
    <name type="scientific">Humidesulfovibrio mexicanus</name>
    <dbReference type="NCBI Taxonomy" id="147047"/>
    <lineage>
        <taxon>Bacteria</taxon>
        <taxon>Pseudomonadati</taxon>
        <taxon>Thermodesulfobacteriota</taxon>
        <taxon>Desulfovibrionia</taxon>
        <taxon>Desulfovibrionales</taxon>
        <taxon>Desulfovibrionaceae</taxon>
        <taxon>Humidesulfovibrio</taxon>
    </lineage>
</organism>
<keyword evidence="1" id="KW-0949">S-adenosyl-L-methionine</keyword>
<dbReference type="SUPFAM" id="SSF102522">
    <property type="entry name" value="Bacterial fluorinating enzyme, N-terminal domain"/>
    <property type="match status" value="1"/>
</dbReference>
<gene>
    <name evidence="5" type="ORF">SAMN04488503_1834</name>
</gene>
<dbReference type="Gene3D" id="2.40.30.90">
    <property type="entry name" value="Bacterial fluorinating enzyme like"/>
    <property type="match status" value="1"/>
</dbReference>
<proteinExistence type="inferred from homology"/>
<dbReference type="Proteomes" id="UP000198324">
    <property type="component" value="Unassembled WGS sequence"/>
</dbReference>
<dbReference type="SUPFAM" id="SSF101852">
    <property type="entry name" value="Bacterial fluorinating enzyme, C-terminal domain"/>
    <property type="match status" value="1"/>
</dbReference>
<dbReference type="InterPro" id="IPR023227">
    <property type="entry name" value="SAM_OH_AdoTrfase_C_sf"/>
</dbReference>
<dbReference type="PANTHER" id="PTHR35092">
    <property type="entry name" value="CHLORINASE MJ1651"/>
    <property type="match status" value="1"/>
</dbReference>
<evidence type="ECO:0000259" key="3">
    <source>
        <dbReference type="Pfam" id="PF01887"/>
    </source>
</evidence>
<dbReference type="PANTHER" id="PTHR35092:SF1">
    <property type="entry name" value="CHLORINASE MJ1651"/>
    <property type="match status" value="1"/>
</dbReference>
<evidence type="ECO:0000256" key="1">
    <source>
        <dbReference type="ARBA" id="ARBA00022691"/>
    </source>
</evidence>
<dbReference type="Gene3D" id="3.40.50.10790">
    <property type="entry name" value="S-adenosyl-l-methionine hydroxide adenosyltransferase, N-terminal"/>
    <property type="match status" value="1"/>
</dbReference>
<dbReference type="Pfam" id="PF20257">
    <property type="entry name" value="SAM_HAT_C"/>
    <property type="match status" value="1"/>
</dbReference>
<dbReference type="InterPro" id="IPR046470">
    <property type="entry name" value="SAM_HAT_C"/>
</dbReference>
<evidence type="ECO:0000313" key="6">
    <source>
        <dbReference type="Proteomes" id="UP000198324"/>
    </source>
</evidence>
<evidence type="ECO:0000259" key="4">
    <source>
        <dbReference type="Pfam" id="PF20257"/>
    </source>
</evidence>
<dbReference type="RefSeq" id="WP_089273942.1">
    <property type="nucleotide sequence ID" value="NZ_FZOC01000003.1"/>
</dbReference>
<feature type="domain" description="S-adenosyl-l-methionine hydroxide adenosyltransferase C-terminal" evidence="4">
    <location>
        <begin position="180"/>
        <end position="263"/>
    </location>
</feature>
<evidence type="ECO:0000256" key="2">
    <source>
        <dbReference type="ARBA" id="ARBA00024035"/>
    </source>
</evidence>
<sequence>MRPIALLSDFGLSDPYAGQLRAALARHAPGAAILDITHQVEPFAVDQAAFFLAASAPHYPPDAVFVCVVDPGVGSTRRIVGAHVQTPEGGQDFLAPDNGLLGLLLFTPGLAPARVFDLSGASAQYAASATFHGRDVFAPLAARLALGESLAQMGEPMDRADIERPDWADTSCGPCGVDARVLHVDRYGNCLLSLRAGFEAPGPVSWLRMSWGQRRGVRPVNAYADIGPGEIGLLSGSQGFLELAANQAPAAEALGLRRGDSVRLLWG</sequence>
<dbReference type="PIRSF" id="PIRSF006779">
    <property type="entry name" value="UCP006779"/>
    <property type="match status" value="1"/>
</dbReference>
<dbReference type="OrthoDB" id="9792195at2"/>
<evidence type="ECO:0008006" key="7">
    <source>
        <dbReference type="Google" id="ProtNLM"/>
    </source>
</evidence>
<name>A0A239A5P8_9BACT</name>